<evidence type="ECO:0000256" key="1">
    <source>
        <dbReference type="SAM" id="SignalP"/>
    </source>
</evidence>
<feature type="chain" id="PRO_5004478375" evidence="1">
    <location>
        <begin position="22"/>
        <end position="199"/>
    </location>
</feature>
<dbReference type="OrthoDB" id="6507154at2"/>
<name>R9PMH7_AGAAL</name>
<organism evidence="3 4">
    <name type="scientific">Agarivorans albus MKT 106</name>
    <dbReference type="NCBI Taxonomy" id="1331007"/>
    <lineage>
        <taxon>Bacteria</taxon>
        <taxon>Pseudomonadati</taxon>
        <taxon>Pseudomonadota</taxon>
        <taxon>Gammaproteobacteria</taxon>
        <taxon>Alteromonadales</taxon>
        <taxon>Alteromonadaceae</taxon>
        <taxon>Agarivorans</taxon>
    </lineage>
</organism>
<feature type="signal peptide" evidence="1">
    <location>
        <begin position="1"/>
        <end position="21"/>
    </location>
</feature>
<evidence type="ECO:0000259" key="2">
    <source>
        <dbReference type="Pfam" id="PF01471"/>
    </source>
</evidence>
<comment type="caution">
    <text evidence="3">The sequence shown here is derived from an EMBL/GenBank/DDBJ whole genome shotgun (WGS) entry which is preliminary data.</text>
</comment>
<dbReference type="AlphaFoldDB" id="R9PMH7"/>
<keyword evidence="1" id="KW-0732">Signal</keyword>
<dbReference type="EMBL" id="BARX01000016">
    <property type="protein sequence ID" value="GAD02468.1"/>
    <property type="molecule type" value="Genomic_DNA"/>
</dbReference>
<accession>R9PMH7</accession>
<reference evidence="3" key="1">
    <citation type="journal article" date="2013" name="Genome Announc.">
        <title>Draft Genome Sequence of Agarivorans albus Strain MKT 106T, an Agarolytic Marine Bacterium.</title>
        <authorList>
            <person name="Yasuike M."/>
            <person name="Nakamura Y."/>
            <person name="Kai W."/>
            <person name="Fujiwara A."/>
            <person name="Fukui Y."/>
            <person name="Satomi M."/>
            <person name="Sano M."/>
        </authorList>
    </citation>
    <scope>NUCLEOTIDE SEQUENCE [LARGE SCALE GENOMIC DNA]</scope>
</reference>
<dbReference type="STRING" id="1331007.AALB_2548"/>
<dbReference type="Proteomes" id="UP000014461">
    <property type="component" value="Unassembled WGS sequence"/>
</dbReference>
<evidence type="ECO:0000313" key="3">
    <source>
        <dbReference type="EMBL" id="GAD02468.1"/>
    </source>
</evidence>
<dbReference type="SUPFAM" id="SSF47090">
    <property type="entry name" value="PGBD-like"/>
    <property type="match status" value="1"/>
</dbReference>
<dbReference type="Pfam" id="PF01471">
    <property type="entry name" value="PG_binding_1"/>
    <property type="match status" value="1"/>
</dbReference>
<evidence type="ECO:0000313" key="4">
    <source>
        <dbReference type="Proteomes" id="UP000014461"/>
    </source>
</evidence>
<dbReference type="InterPro" id="IPR036365">
    <property type="entry name" value="PGBD-like_sf"/>
</dbReference>
<keyword evidence="4" id="KW-1185">Reference proteome</keyword>
<gene>
    <name evidence="3" type="ORF">AALB_2548</name>
</gene>
<dbReference type="InterPro" id="IPR002477">
    <property type="entry name" value="Peptidoglycan-bd-like"/>
</dbReference>
<sequence length="199" mass="22444">MKHILIVVWSIAVFFSSSALAADDSGKFAAKGAARKSCSDFTQSAQQKNSDYLLYGGWLEGYVTSYNQFQPSNYDVVPWQTTELLLALLQRHCKANPDIKYLDAVNSLIKTVFPIRLEKESPLVQVSVADANSYYYVEILQRAKQRLKFLGYYNTAVDGSVFTPLDVEVFVKYQKDIGIPQTGIPDQFTLSNLFLKKTQ</sequence>
<protein>
    <submittedName>
        <fullName evidence="3">Peptidoglycan-binding domain 1</fullName>
    </submittedName>
</protein>
<dbReference type="RefSeq" id="WP_016402235.1">
    <property type="nucleotide sequence ID" value="NZ_BARX01000016.1"/>
</dbReference>
<proteinExistence type="predicted"/>
<feature type="domain" description="Peptidoglycan binding-like" evidence="2">
    <location>
        <begin position="141"/>
        <end position="191"/>
    </location>
</feature>